<feature type="region of interest" description="Disordered" evidence="2">
    <location>
        <begin position="1931"/>
        <end position="1957"/>
    </location>
</feature>
<keyword evidence="1" id="KW-0175">Coiled coil</keyword>
<keyword evidence="4" id="KW-1185">Reference proteome</keyword>
<feature type="region of interest" description="Disordered" evidence="2">
    <location>
        <begin position="2516"/>
        <end position="2537"/>
    </location>
</feature>
<evidence type="ECO:0000313" key="3">
    <source>
        <dbReference type="EMBL" id="MBN3289689.1"/>
    </source>
</evidence>
<organism evidence="3 4">
    <name type="scientific">Polypterus senegalus</name>
    <name type="common">Senegal bichir</name>
    <dbReference type="NCBI Taxonomy" id="55291"/>
    <lineage>
        <taxon>Eukaryota</taxon>
        <taxon>Metazoa</taxon>
        <taxon>Chordata</taxon>
        <taxon>Craniata</taxon>
        <taxon>Vertebrata</taxon>
        <taxon>Euteleostomi</taxon>
        <taxon>Actinopterygii</taxon>
        <taxon>Polypteriformes</taxon>
        <taxon>Polypteridae</taxon>
        <taxon>Polypterus</taxon>
    </lineage>
</organism>
<feature type="compositionally biased region" description="Polar residues" evidence="2">
    <location>
        <begin position="1945"/>
        <end position="1957"/>
    </location>
</feature>
<feature type="non-terminal residue" evidence="3">
    <location>
        <position position="1"/>
    </location>
</feature>
<accession>A0ABS2YSG5</accession>
<feature type="region of interest" description="Disordered" evidence="2">
    <location>
        <begin position="1337"/>
        <end position="1377"/>
    </location>
</feature>
<sequence>MAERQDAEVEEAGQVYLLMKKEYRISRNVRLAWFLSHLNQVISTTPKDKLINSVNELDILSILPNGWQPDDSPAAQSYLLVPSTQVTFLARRYRFIIELDLSPSTGIVDDITGQMIFDEVFQTLSHCLHGLAKAFKVPGTELMFQPEVFVTILAYSSIIGLQSHQVLVQGCQLDKVNLDDFLDHIYQQLRTEENNIAEILQQQHKARELYNTSTVCCGVPNEVSEDQHQRKIGVSMITADIGLVSMVRQGILALQLLPPNSSAGIIIITDGVTSVPDIAVCEALLNQLRSGTVACSFLQVGGAYSYDCSFGHVPNVELMKFISVATFGSYIPSCPKVSDSCQDMNIYHKAFLMYTFLKTGESMNPEYYCVSQHKLFNEHLVSASGNPALAMRRKKHTEKEVHAHLISVVSVRLREGYTIRDISLIKGGTQLEVKLVLLWKHNMRIEYVAIAHWPLDPSKRTTWVEVTMEGSYDILHDISCTMRKPITSPYRTSVIRRFWNTLQSINQTDQMLVHLQSFNSIPEHFTIPESTKNGVPLFYIPPGSTTPVLSLQHSGTKDSSHSQFSSYWKPILSMDANFWQRWLHIHRIVIILEHDIPVPKHLHTPGNNGHYSTIQCRISHSALTSLLRDWSSFVLVEGYSYIKLIYRYEKLPSDYRLSFILNMESLAHTSAVPAPLTFAAGRTASSTLASLSRYFFHQRWIWTVHSGVGPPLPLPAVAQILSVLSEIRVSEGFHFAASGDGIVNMVTELPMKCVSQNGDGEIHTCIVQYVLFPPHSTSSKDSFSTDDDNDTEVEAIEVDTELNLVTECWVEPQSGLVFSSLNSHSHLQGLSYQEIPKAIFPYDLTCISTILTFEYLSQLCQNKDHISPIAGIKEEGGDMWSSDCIQTVPFQFDLIKLLPKCQQIEVFFLTLGRVEEYDISQDLSALPNELLLSLFHGSLQQDLNDREIPLADADHIAFMQQVLQRDRDGHIAPFILPAVNEECLNSVKSLERQDTVMSFRTVGSNKEVTGSTSTLQSFGNAEMADEDFAQPHGEMYFPRWKCYAKYVNAQQIFLTFLPASFADILSLASTGPDRKKQHEMDELLEENCNRQNQNRNNFHEQLNETLLTEEQKIIGVANGTEKANGIEESASFVSLPSLNNDKDNGRMKNENGTTVKVGNSKESIQFAEPQKRDIHITFSRQGSQLEGNDQNKPRCPVYIYNCSLDLLREQLVNPRVEKHRDIYFRSMYQERSTSTSWTDLLAHSHKYKVLTNYCSLLQEHYHQSYVKGVYRSLQQSYHISSQDVLTAMDYCEESLKEIEITTFLQTLCGHIKNFKESFDHPVVSLDEIPPITKTTFTVGVNEPDEEGSDRGPLVSTSSIETEDVSEAESRGRLSNPASPLISEVQETHRRYPEFPLSLLHTNQKCELYPDLHQIIQDKFQEIGAQYFKIVPSNPHYFFYCPTSQKKEEGVDRGEVHRRPSDEMEVSEAELATEDENVSGCCIVTESDTDLEVEYLERLDRELPGNSSLSDSNTVNQDEDSFSILEGDSFLEPEEPQQELPPLFVHLTCSINVKNCHGSMPMQTLPTCLGEVITCLENAESIQSVDLKDLSVTLDIFVLTLPLEIEMISADPHHKRVIGGDPFSKLPIPHKQAVLATMDEIRWVLEDEIVSATRHLRVINKLVLQKVADHVYNSQERENCRFEVIPLQFVFGPDQSLAKFKEEFSRMSLSGYLLNEESDSFYYVSVSRLYAQRLENAKRVVDNKPVNSGYPLEDCTIKSQQVVRSLGFNKMVGTSQQTNQSPAAMEETKLTNNLEQDKAQNSLVSATEKTTTSEFSSVVTESLDCGNISQPESKSVISKDDKYEKTDLHNTTASSQLNTFLDQEWNEECLKSEINQSTPGLLHLSSNSEKEVTCTPPPKTPSATSLADSVHSAAHFSGKLRPSRVQSVVSSQGSLDSDMLGYDGGSSDSECEGTTMNEQDQHCPLMPNFWLIVKIHQDRVEVYSHCRSPKIARVDVLNVIDEGAKEEDEVPEYLQLHQMIVKRIGEICRIVNQTLLLQDLHDSHICNSLLVAESEEDIWKTDLQYTSYRQRSAATDAIQALRSVLNAFSVVNRKNMFVYQERATKSVFYLRLSETAHNGKFSEYDGTLLQPVRSLGLIRSQEPIASEDVLGSRSSLDVISYRGVEGSRPVGQMDKHILLMVHGVGQAGPEITDELVKVLRKRLDEATLDIITVMLVRNCKLTPADVEFIQPPGSQATEVIEFSLPQYSQHWLHAFGYYLRQNLLIFLHVPKYTDSNVEHHFKHTFYQNCGQSDSDLYLYNKPGGQGTGGKGIACIALSFVDGKGSPLQFSGHELQTSLKGSVSRIVLQESEFEALTDITRINLENMEISPWVHVRFDIWEQGNVSPVQLADKLKNALRHALCDVIMEFKVLSNPLCVESTLTASDQKEYSAGLPAQLFCDVKDLPKQLSNSGSTKRCPSPILFSTAPPPTSAGAVTPESTTPTGKTARRSFWDMLSKPDLSELGSPKTTDDIILEKAEDSRTRRRHKTENVKQPWSQEKVAMSEMEQAQKQAAAQRKHTVHLEEGETGNLHPVFQSTCQKWLAFMDHIGCPSVQQCSAEIVSQFLLPSILTEVVNLVSSLAIDTTVKVFERICSTNGETFLPLSLNQHSSKPPAVARQFILIGRNFQQWRQSTEQAHKGFQRFESLEQSESGSSAVSGKGTVPRQRFTIVDVLDKKEPNHFLSTTLEADALLRSATPPPTKDQGKLSGSGRSLPPLHFSTELVSFDEALRDIAVGWPIMAIQDISGNADPVFRHGAQLLEIKAVERREMEKQLKIENLFVTWQQRSAQSNMPISAADLDTLKQSSRLVHYCATPLLFDPVFRKQIQEDQTINPFAKKRHCSNDSTASGRDRTNSCDSVEMLPCRLKDEPWLLDISNTFVQQYVQYLQSMGFILVQVRPPSPARSIARARAAAFCGMNTDSRSSFSYNKQKSEESPKSTAPGTSPYHLQRALPGGIVLMELAFQGSYFCVKQYALECSRIPMGQSVNSQSFHSVCVPSPISSPLFIRANSSPIHVASHTQRPLLSQNLRYVPALMRLSMLFTEECDKVRDLMHVHSFSYDFHLRIVHQYLLGCQMTLRQGYQLSSFLEDFIAYHPDIPKFGRNHVFQGTFSISTGMITAHQLYNYITDHAVTYGMKPLRMSKSTESSNSRKGVPNSELPEYALVALWNSSGSYKDSEGLRHHDDFDVSLLVCHACAPFEEQSEVERNLLRLTYYVIMTSQRELFPRLTADMRRFKKLPNIQREPLDPDSKSCRERSEAVVVQDEELDLWEKLEDYSTSEVTSAQERILSSVQKAKEHCRRDNLWRRLFHGEQLSSDKLKLSKLTFTELEELLNAVQSCVIGDIDPQLDCFLTMNPGWYQSLIKVLLSRFAQSCRHFVDNDNGIQYLVVLNQKFTDCFVIVFLDSQTGKASLKVVFREPLPLQPQTSNSPSPQLVSMYHHLESVINAACFNLWTGLL</sequence>
<dbReference type="PANTHER" id="PTHR14918">
    <property type="entry name" value="KICSTOR COMPLEX PROTEIN SZT2"/>
    <property type="match status" value="1"/>
</dbReference>
<reference evidence="3" key="1">
    <citation type="journal article" date="2021" name="Cell">
        <title>Tracing the genetic footprints of vertebrate landing in non-teleost ray-finned fishes.</title>
        <authorList>
            <person name="Bi X."/>
            <person name="Wang K."/>
            <person name="Yang L."/>
            <person name="Pan H."/>
            <person name="Jiang H."/>
            <person name="Wei Q."/>
            <person name="Fang M."/>
            <person name="Yu H."/>
            <person name="Zhu C."/>
            <person name="Cai Y."/>
            <person name="He Y."/>
            <person name="Gan X."/>
            <person name="Zeng H."/>
            <person name="Yu D."/>
            <person name="Zhu Y."/>
            <person name="Jiang H."/>
            <person name="Qiu Q."/>
            <person name="Yang H."/>
            <person name="Zhang Y.E."/>
            <person name="Wang W."/>
            <person name="Zhu M."/>
            <person name="He S."/>
            <person name="Zhang G."/>
        </authorList>
    </citation>
    <scope>NUCLEOTIDE SEQUENCE</scope>
    <source>
        <strain evidence="3">Bchr_001</strain>
    </source>
</reference>
<comment type="caution">
    <text evidence="3">The sequence shown here is derived from an EMBL/GenBank/DDBJ whole genome shotgun (WGS) entry which is preliminary data.</text>
</comment>
<protein>
    <submittedName>
        <fullName evidence="3">SZT2 protein</fullName>
    </submittedName>
</protein>
<dbReference type="PANTHER" id="PTHR14918:SF3">
    <property type="entry name" value="KICSTOR COMPLEX PROTEIN SZT2"/>
    <property type="match status" value="1"/>
</dbReference>
<feature type="region of interest" description="Disordered" evidence="2">
    <location>
        <begin position="2449"/>
        <end position="2489"/>
    </location>
</feature>
<gene>
    <name evidence="3" type="primary">Szt2</name>
    <name evidence="3" type="ORF">GTO92_0000556</name>
</gene>
<dbReference type="InterPro" id="IPR033228">
    <property type="entry name" value="SZT2"/>
</dbReference>
<feature type="non-terminal residue" evidence="3">
    <location>
        <position position="3494"/>
    </location>
</feature>
<evidence type="ECO:0000313" key="4">
    <source>
        <dbReference type="Proteomes" id="UP001166052"/>
    </source>
</evidence>
<evidence type="ECO:0000256" key="1">
    <source>
        <dbReference type="SAM" id="Coils"/>
    </source>
</evidence>
<feature type="coiled-coil region" evidence="1">
    <location>
        <begin position="182"/>
        <end position="209"/>
    </location>
</feature>
<proteinExistence type="predicted"/>
<evidence type="ECO:0000256" key="2">
    <source>
        <dbReference type="SAM" id="MobiDB-lite"/>
    </source>
</evidence>
<dbReference type="Proteomes" id="UP001166052">
    <property type="component" value="Unassembled WGS sequence"/>
</dbReference>
<feature type="region of interest" description="Disordered" evidence="2">
    <location>
        <begin position="2959"/>
        <end position="2983"/>
    </location>
</feature>
<dbReference type="EMBL" id="JAAWVN010004411">
    <property type="protein sequence ID" value="MBN3289689.1"/>
    <property type="molecule type" value="Genomic_DNA"/>
</dbReference>
<name>A0ABS2YSG5_POLSE</name>